<dbReference type="SUPFAM" id="SSF55166">
    <property type="entry name" value="Hedgehog/DD-peptidase"/>
    <property type="match status" value="1"/>
</dbReference>
<reference evidence="4" key="1">
    <citation type="submission" date="2024-05" db="EMBL/GenBank/DDBJ databases">
        <authorList>
            <person name="Kim S."/>
            <person name="Heo J."/>
            <person name="Choi H."/>
            <person name="Choi Y."/>
            <person name="Kwon S.-W."/>
            <person name="Kim Y."/>
        </authorList>
    </citation>
    <scope>NUCLEOTIDE SEQUENCE</scope>
    <source>
        <strain evidence="4">KACC 23699</strain>
    </source>
</reference>
<evidence type="ECO:0000256" key="2">
    <source>
        <dbReference type="SAM" id="SignalP"/>
    </source>
</evidence>
<dbReference type="Gene3D" id="3.30.1380.10">
    <property type="match status" value="1"/>
</dbReference>
<dbReference type="AlphaFoldDB" id="A0AAU7JT54"/>
<evidence type="ECO:0000256" key="1">
    <source>
        <dbReference type="SAM" id="Coils"/>
    </source>
</evidence>
<feature type="chain" id="PRO_5043873763" evidence="2">
    <location>
        <begin position="33"/>
        <end position="465"/>
    </location>
</feature>
<dbReference type="EMBL" id="CP157483">
    <property type="protein sequence ID" value="XBO43413.1"/>
    <property type="molecule type" value="Genomic_DNA"/>
</dbReference>
<protein>
    <submittedName>
        <fullName evidence="4">M15 family metallopeptidase</fullName>
    </submittedName>
</protein>
<name>A0AAU7JT54_9MICO</name>
<dbReference type="GO" id="GO:0008233">
    <property type="term" value="F:peptidase activity"/>
    <property type="evidence" value="ECO:0007669"/>
    <property type="project" value="InterPro"/>
</dbReference>
<dbReference type="InterPro" id="IPR009045">
    <property type="entry name" value="Zn_M74/Hedgehog-like"/>
</dbReference>
<dbReference type="RefSeq" id="WP_406830850.1">
    <property type="nucleotide sequence ID" value="NZ_CP157483.1"/>
</dbReference>
<gene>
    <name evidence="4" type="ORF">ABEG17_17895</name>
</gene>
<dbReference type="InterPro" id="IPR052179">
    <property type="entry name" value="DD-CPase-like"/>
</dbReference>
<organism evidence="4">
    <name type="scientific">Pedococcus sp. KACC 23699</name>
    <dbReference type="NCBI Taxonomy" id="3149228"/>
    <lineage>
        <taxon>Bacteria</taxon>
        <taxon>Bacillati</taxon>
        <taxon>Actinomycetota</taxon>
        <taxon>Actinomycetes</taxon>
        <taxon>Micrococcales</taxon>
        <taxon>Intrasporangiaceae</taxon>
        <taxon>Pedococcus</taxon>
    </lineage>
</organism>
<accession>A0AAU7JT54</accession>
<dbReference type="InterPro" id="IPR003709">
    <property type="entry name" value="VanY-like_core_dom"/>
</dbReference>
<dbReference type="PANTHER" id="PTHR34385">
    <property type="entry name" value="D-ALANYL-D-ALANINE CARBOXYPEPTIDASE"/>
    <property type="match status" value="1"/>
</dbReference>
<dbReference type="CDD" id="cd14814">
    <property type="entry name" value="Peptidase_M15"/>
    <property type="match status" value="1"/>
</dbReference>
<dbReference type="PANTHER" id="PTHR34385:SF1">
    <property type="entry name" value="PEPTIDOGLYCAN L-ALANYL-D-GLUTAMATE ENDOPEPTIDASE CWLK"/>
    <property type="match status" value="1"/>
</dbReference>
<sequence>MGQIVAGLGTRAGLTGTALAVLVVVGATSAQAATLTSTLGATPVAAAGTVGVAYRSPAGAVTPSAKETSAKAAQAAKARAAKAAKAKAAKEATLSPAQVAAQVAQADALTADLTRSDAAIAAAATKLDRYAKQANTLLQQYSEARDAERTAIAEADRNVALYQRLSSQLGEDRKALGQWAYQAYAGGGGTLGDVSLLFEALGKDASEASDTAAQLSYLSDQRSWAFTKVEDNTALQQAAAVQAVEASTRARQAAATAATAKTKLDAAIAVQKSQLEATRSLHAAQVAKIGPIAGLLLGSETEAGKKATARLRQAMVIPGVKADGSVKACSTNELDYPNGAIPAAGLCPLYSDPTQSLRPSAAAAFNAMSIAYERDTGSPICITDSYRSYAEQVSVKADRGKWAATPGRSEHGKGLAVDLCGGIQSFGSAAHLWMKQNAPLYGWFHPSWAEPNGSLPEPWHWEYAG</sequence>
<feature type="signal peptide" evidence="2">
    <location>
        <begin position="1"/>
        <end position="32"/>
    </location>
</feature>
<keyword evidence="2" id="KW-0732">Signal</keyword>
<feature type="coiled-coil region" evidence="1">
    <location>
        <begin position="120"/>
        <end position="158"/>
    </location>
</feature>
<evidence type="ECO:0000259" key="3">
    <source>
        <dbReference type="Pfam" id="PF02557"/>
    </source>
</evidence>
<evidence type="ECO:0000313" key="4">
    <source>
        <dbReference type="EMBL" id="XBO43413.1"/>
    </source>
</evidence>
<proteinExistence type="predicted"/>
<dbReference type="GO" id="GO:0006508">
    <property type="term" value="P:proteolysis"/>
    <property type="evidence" value="ECO:0007669"/>
    <property type="project" value="InterPro"/>
</dbReference>
<feature type="domain" description="D-alanyl-D-alanine carboxypeptidase-like core" evidence="3">
    <location>
        <begin position="355"/>
        <end position="465"/>
    </location>
</feature>
<dbReference type="Pfam" id="PF02557">
    <property type="entry name" value="VanY"/>
    <property type="match status" value="1"/>
</dbReference>
<keyword evidence="1" id="KW-0175">Coiled coil</keyword>